<reference evidence="1 2" key="1">
    <citation type="journal article" date="2021" name="ISME Commun">
        <title>Automated analysis of genomic sequences facilitates high-throughput and comprehensive description of bacteria.</title>
        <authorList>
            <person name="Hitch T.C.A."/>
        </authorList>
    </citation>
    <scope>NUCLEOTIDE SEQUENCE [LARGE SCALE GENOMIC DNA]</scope>
    <source>
        <strain evidence="1 2">Sanger_109</strain>
    </source>
</reference>
<evidence type="ECO:0000313" key="2">
    <source>
        <dbReference type="Proteomes" id="UP001652442"/>
    </source>
</evidence>
<accession>A0ABT2TLR8</accession>
<organism evidence="1 2">
    <name type="scientific">Brotonthovivens ammoniilytica</name>
    <dbReference type="NCBI Taxonomy" id="2981725"/>
    <lineage>
        <taxon>Bacteria</taxon>
        <taxon>Bacillati</taxon>
        <taxon>Bacillota</taxon>
        <taxon>Clostridia</taxon>
        <taxon>Lachnospirales</taxon>
        <taxon>Lachnospiraceae</taxon>
        <taxon>Brotonthovivens</taxon>
    </lineage>
</organism>
<sequence length="70" mass="7916">MTTRELLHNKIRESGMTKNPLIDRIGCSEKAMRKYLNGSTTSGPYLTKILEELKITVEEWNACSNVKSEG</sequence>
<gene>
    <name evidence="1" type="ORF">OCV88_10520</name>
</gene>
<comment type="caution">
    <text evidence="1">The sequence shown here is derived from an EMBL/GenBank/DDBJ whole genome shotgun (WGS) entry which is preliminary data.</text>
</comment>
<dbReference type="InterPro" id="IPR010982">
    <property type="entry name" value="Lambda_DNA-bd_dom_sf"/>
</dbReference>
<protein>
    <recommendedName>
        <fullName evidence="3">HTH cro/C1-type domain-containing protein</fullName>
    </recommendedName>
</protein>
<evidence type="ECO:0000313" key="1">
    <source>
        <dbReference type="EMBL" id="MCU6762761.1"/>
    </source>
</evidence>
<evidence type="ECO:0008006" key="3">
    <source>
        <dbReference type="Google" id="ProtNLM"/>
    </source>
</evidence>
<name>A0ABT2TLR8_9FIRM</name>
<dbReference type="SUPFAM" id="SSF47413">
    <property type="entry name" value="lambda repressor-like DNA-binding domains"/>
    <property type="match status" value="1"/>
</dbReference>
<keyword evidence="2" id="KW-1185">Reference proteome</keyword>
<proteinExistence type="predicted"/>
<dbReference type="EMBL" id="JAOQJQ010000004">
    <property type="protein sequence ID" value="MCU6762761.1"/>
    <property type="molecule type" value="Genomic_DNA"/>
</dbReference>
<dbReference type="RefSeq" id="WP_158425467.1">
    <property type="nucleotide sequence ID" value="NZ_JAOQJQ010000004.1"/>
</dbReference>
<dbReference type="Proteomes" id="UP001652442">
    <property type="component" value="Unassembled WGS sequence"/>
</dbReference>